<reference evidence="2" key="1">
    <citation type="submission" date="2020-11" db="EMBL/GenBank/DDBJ databases">
        <authorList>
            <person name="Whitehead M."/>
        </authorList>
    </citation>
    <scope>NUCLEOTIDE SEQUENCE</scope>
    <source>
        <strain evidence="2">EGII</strain>
    </source>
</reference>
<accession>A0A811UZJ4</accession>
<organism evidence="2 3">
    <name type="scientific">Ceratitis capitata</name>
    <name type="common">Mediterranean fruit fly</name>
    <name type="synonym">Tephritis capitata</name>
    <dbReference type="NCBI Taxonomy" id="7213"/>
    <lineage>
        <taxon>Eukaryota</taxon>
        <taxon>Metazoa</taxon>
        <taxon>Ecdysozoa</taxon>
        <taxon>Arthropoda</taxon>
        <taxon>Hexapoda</taxon>
        <taxon>Insecta</taxon>
        <taxon>Pterygota</taxon>
        <taxon>Neoptera</taxon>
        <taxon>Endopterygota</taxon>
        <taxon>Diptera</taxon>
        <taxon>Brachycera</taxon>
        <taxon>Muscomorpha</taxon>
        <taxon>Tephritoidea</taxon>
        <taxon>Tephritidae</taxon>
        <taxon>Ceratitis</taxon>
        <taxon>Ceratitis</taxon>
    </lineage>
</organism>
<feature type="compositionally biased region" description="Polar residues" evidence="1">
    <location>
        <begin position="7"/>
        <end position="16"/>
    </location>
</feature>
<name>A0A811UZJ4_CERCA</name>
<keyword evidence="3" id="KW-1185">Reference proteome</keyword>
<protein>
    <submittedName>
        <fullName evidence="2">(Mediterranean fruit fly) hypothetical protein</fullName>
    </submittedName>
</protein>
<gene>
    <name evidence="2" type="ORF">CCAP1982_LOCUS12535</name>
</gene>
<evidence type="ECO:0000313" key="3">
    <source>
        <dbReference type="Proteomes" id="UP000606786"/>
    </source>
</evidence>
<evidence type="ECO:0000256" key="1">
    <source>
        <dbReference type="SAM" id="MobiDB-lite"/>
    </source>
</evidence>
<sequence>MHRKTSSSHTANTQSVSDDDAAASVRITTAPSKLSENAVMAPAIQIAVTTFNGHKITVSSIHIHTNVCLFLAAHQVNGHLRN</sequence>
<evidence type="ECO:0000313" key="2">
    <source>
        <dbReference type="EMBL" id="CAD7004114.1"/>
    </source>
</evidence>
<dbReference type="AlphaFoldDB" id="A0A811UZJ4"/>
<dbReference type="EMBL" id="CAJHJT010000034">
    <property type="protein sequence ID" value="CAD7004114.1"/>
    <property type="molecule type" value="Genomic_DNA"/>
</dbReference>
<comment type="caution">
    <text evidence="2">The sequence shown here is derived from an EMBL/GenBank/DDBJ whole genome shotgun (WGS) entry which is preliminary data.</text>
</comment>
<proteinExistence type="predicted"/>
<feature type="region of interest" description="Disordered" evidence="1">
    <location>
        <begin position="1"/>
        <end position="22"/>
    </location>
</feature>
<dbReference type="Proteomes" id="UP000606786">
    <property type="component" value="Unassembled WGS sequence"/>
</dbReference>